<accession>A0A5E8BVQ7</accession>
<dbReference type="GO" id="GO:0140359">
    <property type="term" value="F:ABC-type transporter activity"/>
    <property type="evidence" value="ECO:0007669"/>
    <property type="project" value="InterPro"/>
</dbReference>
<dbReference type="CDD" id="cd03250">
    <property type="entry name" value="ABCC_MRP_domain1"/>
    <property type="match status" value="1"/>
</dbReference>
<dbReference type="RefSeq" id="XP_031855271.1">
    <property type="nucleotide sequence ID" value="XM_031999380.1"/>
</dbReference>
<feature type="region of interest" description="Disordered" evidence="10">
    <location>
        <begin position="1055"/>
        <end position="1079"/>
    </location>
</feature>
<evidence type="ECO:0000256" key="11">
    <source>
        <dbReference type="SAM" id="Phobius"/>
    </source>
</evidence>
<feature type="domain" description="ABC transporter" evidence="12">
    <location>
        <begin position="1473"/>
        <end position="1758"/>
    </location>
</feature>
<dbReference type="GeneID" id="43583480"/>
<evidence type="ECO:0000256" key="9">
    <source>
        <dbReference type="ARBA" id="ARBA00023180"/>
    </source>
</evidence>
<evidence type="ECO:0008006" key="16">
    <source>
        <dbReference type="Google" id="ProtNLM"/>
    </source>
</evidence>
<protein>
    <recommendedName>
        <fullName evidence="16">ATP-dependent bile acid permease</fullName>
    </recommendedName>
</protein>
<evidence type="ECO:0000256" key="10">
    <source>
        <dbReference type="SAM" id="MobiDB-lite"/>
    </source>
</evidence>
<dbReference type="InterPro" id="IPR036640">
    <property type="entry name" value="ABC1_TM_sf"/>
</dbReference>
<proteinExistence type="predicted"/>
<dbReference type="InterPro" id="IPR003593">
    <property type="entry name" value="AAA+_ATPase"/>
</dbReference>
<feature type="transmembrane region" description="Helical" evidence="11">
    <location>
        <begin position="1105"/>
        <end position="1127"/>
    </location>
</feature>
<dbReference type="InterPro" id="IPR017871">
    <property type="entry name" value="ABC_transporter-like_CS"/>
</dbReference>
<dbReference type="InterPro" id="IPR050173">
    <property type="entry name" value="ABC_transporter_C-like"/>
</dbReference>
<evidence type="ECO:0000256" key="3">
    <source>
        <dbReference type="ARBA" id="ARBA00022692"/>
    </source>
</evidence>
<dbReference type="OrthoDB" id="6500128at2759"/>
<keyword evidence="3 11" id="KW-0812">Transmembrane</keyword>
<evidence type="ECO:0000256" key="7">
    <source>
        <dbReference type="ARBA" id="ARBA00022989"/>
    </source>
</evidence>
<dbReference type="EMBL" id="CABVLU010000003">
    <property type="protein sequence ID" value="VVT55606.1"/>
    <property type="molecule type" value="Genomic_DNA"/>
</dbReference>
<dbReference type="InterPro" id="IPR003439">
    <property type="entry name" value="ABC_transporter-like_ATP-bd"/>
</dbReference>
<evidence type="ECO:0000256" key="6">
    <source>
        <dbReference type="ARBA" id="ARBA00022840"/>
    </source>
</evidence>
<reference evidence="14 15" key="1">
    <citation type="submission" date="2019-09" db="EMBL/GenBank/DDBJ databases">
        <authorList>
            <person name="Brejova B."/>
        </authorList>
    </citation>
    <scope>NUCLEOTIDE SEQUENCE [LARGE SCALE GENOMIC DNA]</scope>
</reference>
<dbReference type="Pfam" id="PF00005">
    <property type="entry name" value="ABC_tran"/>
    <property type="match status" value="2"/>
</dbReference>
<dbReference type="GO" id="GO:0016887">
    <property type="term" value="F:ATP hydrolysis activity"/>
    <property type="evidence" value="ECO:0007669"/>
    <property type="project" value="InterPro"/>
</dbReference>
<feature type="domain" description="ABC transporter" evidence="12">
    <location>
        <begin position="770"/>
        <end position="1009"/>
    </location>
</feature>
<dbReference type="PROSITE" id="PS50893">
    <property type="entry name" value="ABC_TRANSPORTER_2"/>
    <property type="match status" value="2"/>
</dbReference>
<feature type="transmembrane region" description="Helical" evidence="11">
    <location>
        <begin position="227"/>
        <end position="248"/>
    </location>
</feature>
<feature type="compositionally biased region" description="Acidic residues" evidence="10">
    <location>
        <begin position="510"/>
        <end position="521"/>
    </location>
</feature>
<evidence type="ECO:0000256" key="4">
    <source>
        <dbReference type="ARBA" id="ARBA00022737"/>
    </source>
</evidence>
<keyword evidence="7 11" id="KW-1133">Transmembrane helix</keyword>
<feature type="transmembrane region" description="Helical" evidence="11">
    <location>
        <begin position="260"/>
        <end position="282"/>
    </location>
</feature>
<name>A0A5E8BVQ7_9ASCO</name>
<dbReference type="GO" id="GO:0000329">
    <property type="term" value="C:fungal-type vacuole membrane"/>
    <property type="evidence" value="ECO:0007669"/>
    <property type="project" value="TreeGrafter"/>
</dbReference>
<feature type="transmembrane region" description="Helical" evidence="11">
    <location>
        <begin position="1274"/>
        <end position="1291"/>
    </location>
</feature>
<feature type="transmembrane region" description="Helical" evidence="11">
    <location>
        <begin position="556"/>
        <end position="577"/>
    </location>
</feature>
<feature type="transmembrane region" description="Helical" evidence="11">
    <location>
        <begin position="1383"/>
        <end position="1402"/>
    </location>
</feature>
<feature type="domain" description="ABC transmembrane type-1" evidence="13">
    <location>
        <begin position="418"/>
        <end position="726"/>
    </location>
</feature>
<evidence type="ECO:0000313" key="15">
    <source>
        <dbReference type="Proteomes" id="UP000398389"/>
    </source>
</evidence>
<keyword evidence="2" id="KW-0813">Transport</keyword>
<keyword evidence="8 11" id="KW-0472">Membrane</keyword>
<feature type="compositionally biased region" description="Basic and acidic residues" evidence="10">
    <location>
        <begin position="522"/>
        <end position="533"/>
    </location>
</feature>
<dbReference type="PROSITE" id="PS50929">
    <property type="entry name" value="ABC_TM1F"/>
    <property type="match status" value="2"/>
</dbReference>
<dbReference type="SMART" id="SM00382">
    <property type="entry name" value="AAA"/>
    <property type="match status" value="2"/>
</dbReference>
<feature type="region of interest" description="Disordered" evidence="10">
    <location>
        <begin position="68"/>
        <end position="96"/>
    </location>
</feature>
<feature type="transmembrane region" description="Helical" evidence="11">
    <location>
        <begin position="448"/>
        <end position="467"/>
    </location>
</feature>
<sequence length="1777" mass="197098">MTKSSCDSGPWWVYDDLAPCYRHRFTQLYPFITLIVVSASALILRSLFFVYKSRGKYARRLLTPATDSERQPLLTQGSNAPHYVETPNVVPPDLDYTQETRPVSDIVPSFDPSPKASHFAVKKDSSTSPLFSSSDNSDTDVDEDNSSTISADSSASSLHLQEQEETNKKDYADLNATGDVTIVTVTRSTAENVRLGVEFVCNVVLVASSLAAFFIPSISKEWTSPAFLTAITALWTYTLALISIRLYLISKSIVPVVPLWAHSTTIYLLAFLLHLVTFRSAILHPVSRKSQQFNIGQSLLVCILFLTNFTAKIGDAPAKIYIQGSAFPSLEPISSIFSIISYSWIDSTIWIGYFRSLTAKDIWELKDDDHSVAVFDSWAVSTADSPASSSGGTTEKRSLIFSLVKYFANLLIISNSWTFLYSLLSFGPPFLLKVILEYVDNPSRTPSSVVWLYVFALFFCGVISNSVQGQSLFIGRRICIQLRSILIGEIYTKTLRRRATVAKSSKLGQADDEEGEEEAENDNTKDDKTTDKDDTQANHGAIINLMAVDTFKVSEICAYLHFISQGVFVTVLCVFFLYLLIGWSSFIGAGSMILLMPIQFRLSRMYSKSQTQLMAATDRRINKLNEVLQSIRIIKFFAWEEKFSESVMEIREEELKHLRTRYILWSAATLVYFTIPIVVTVLTFGSYIFIQKHLLTAPVAFTALALLNVMRNPVEQMAEVVTELLQAKVSLDRIEDFLNEKETSKYSQLSVHPTSGSNTRIGFQNATFSWESSDISNTSKTDFKLRDIDVDFKVGELNVIIGPTGSGKTSLLLALLGEMELAAGSIYLPGGCLRDQVVPDAATGLAETVAYCSQSAWLLNDTLRNNVLFGSEYDHDRYNAVIDACSLRRDLEILDAGDQTEIGEKGITLSGGQKQRVSLARAFYSNSRHLILDDCLSAVDSHTALWIYQHCLTGPLALNRTIILVSHNVALTISQASKVIVMDNGRVKAQGTPTVLLAQGHLGDDELTSASVTRAASSVNLKAHGSNSSAIATSVHNQLVPKTFGEEVAAKLSEEPDPSIIEEENDKKKKKKGSGKLVAEETKQEGSVSTDVYLAYMKAMGGKSFWIFLISLFLFQPVLDITKSWWIKIWTQAITEKNPDQITVENIHYVAPSLLSHCYSYLYYHSLNFLSNSNNAGIASTVRAWDEKTHGSVFYMVMYIVISIVFATFTTFNVLVSYLGGINASRKLFKKLLDNVLQSKIRFFDSTPIGRIMNRFSKDMEGVDQELPTMASSVFRFILGSLATTFLIAYITPGFLIFGIFIMSLYWLIGIFYLSASREIKRIDSISKSPIYQHFGETLSGVSTIRAYGVGNRFISDSFSKVDNNNRPFFYLWVANRWLSFRIDLAGALVSFSSAAMIILNTKGLSAGLAGLSLSYALTFNDYVLWIVRLYAVLEMNMNSIERLQEYMDIEKEAPAVIEGSRPPANWPSKGEIEVHDLSLRYAPDLPMVIRNVTFNVPAFSKIGIVGRTGAGKSTIITAFFRFLEAETGYIKIDGIDISKIGLRDLRQNLAIIPQDPTLFQGTIRSNLDPFDQYTDDEIYEALRRVHLIKPEELSSIVRRIKGKGKSISSGHSTPLRATTAMDSAASSAIAAAAAAKAAEGENVNLFHDLNTAVAEGGSNLSQGQRQLMCLARSLLKSPKVLLLDEATASIDYESDAQIQKTIRAEFAQTTILTIAHRLRSIADYDRILVMDAGRAVEYDHPHVLLQNTGSIFYSMCANSGELETLLGIAQAAYEAL</sequence>
<feature type="compositionally biased region" description="Low complexity" evidence="10">
    <location>
        <begin position="146"/>
        <end position="157"/>
    </location>
</feature>
<evidence type="ECO:0000256" key="2">
    <source>
        <dbReference type="ARBA" id="ARBA00022448"/>
    </source>
</evidence>
<feature type="transmembrane region" description="Helical" evidence="11">
    <location>
        <begin position="1193"/>
        <end position="1221"/>
    </location>
</feature>
<keyword evidence="9" id="KW-0325">Glycoprotein</keyword>
<evidence type="ECO:0000256" key="5">
    <source>
        <dbReference type="ARBA" id="ARBA00022741"/>
    </source>
</evidence>
<evidence type="ECO:0000313" key="14">
    <source>
        <dbReference type="EMBL" id="VVT55606.1"/>
    </source>
</evidence>
<keyword evidence="4" id="KW-0677">Repeat</keyword>
<feature type="transmembrane region" description="Helical" evidence="11">
    <location>
        <begin position="694"/>
        <end position="710"/>
    </location>
</feature>
<feature type="transmembrane region" description="Helical" evidence="11">
    <location>
        <begin position="294"/>
        <end position="311"/>
    </location>
</feature>
<dbReference type="PROSITE" id="PS00211">
    <property type="entry name" value="ABC_TRANSPORTER_1"/>
    <property type="match status" value="2"/>
</dbReference>
<dbReference type="CDD" id="cd18596">
    <property type="entry name" value="ABC_6TM_VMR1_D1_like"/>
    <property type="match status" value="1"/>
</dbReference>
<evidence type="ECO:0000256" key="1">
    <source>
        <dbReference type="ARBA" id="ARBA00004141"/>
    </source>
</evidence>
<dbReference type="PANTHER" id="PTHR24223">
    <property type="entry name" value="ATP-BINDING CASSETTE SUB-FAMILY C"/>
    <property type="match status" value="1"/>
</dbReference>
<keyword evidence="5" id="KW-0547">Nucleotide-binding</keyword>
<dbReference type="Pfam" id="PF00664">
    <property type="entry name" value="ABC_membrane"/>
    <property type="match status" value="2"/>
</dbReference>
<dbReference type="InterPro" id="IPR027417">
    <property type="entry name" value="P-loop_NTPase"/>
</dbReference>
<dbReference type="Gene3D" id="1.20.1560.10">
    <property type="entry name" value="ABC transporter type 1, transmembrane domain"/>
    <property type="match status" value="2"/>
</dbReference>
<dbReference type="InterPro" id="IPR011527">
    <property type="entry name" value="ABC1_TM_dom"/>
</dbReference>
<feature type="transmembrane region" description="Helical" evidence="11">
    <location>
        <begin position="406"/>
        <end position="428"/>
    </location>
</feature>
<feature type="transmembrane region" description="Helical" evidence="11">
    <location>
        <begin position="28"/>
        <end position="51"/>
    </location>
</feature>
<feature type="region of interest" description="Disordered" evidence="10">
    <location>
        <begin position="117"/>
        <end position="171"/>
    </location>
</feature>
<dbReference type="PANTHER" id="PTHR24223:SF353">
    <property type="entry name" value="ABC TRANSPORTER ATP-BINDING PROTEIN_PERMEASE VMR1-RELATED"/>
    <property type="match status" value="1"/>
</dbReference>
<feature type="region of interest" description="Disordered" evidence="10">
    <location>
        <begin position="506"/>
        <end position="533"/>
    </location>
</feature>
<feature type="transmembrane region" description="Helical" evidence="11">
    <location>
        <begin position="583"/>
        <end position="602"/>
    </location>
</feature>
<feature type="compositionally biased region" description="Low complexity" evidence="10">
    <location>
        <begin position="126"/>
        <end position="136"/>
    </location>
</feature>
<organism evidence="14 15">
    <name type="scientific">Magnusiomyces paraingens</name>
    <dbReference type="NCBI Taxonomy" id="2606893"/>
    <lineage>
        <taxon>Eukaryota</taxon>
        <taxon>Fungi</taxon>
        <taxon>Dikarya</taxon>
        <taxon>Ascomycota</taxon>
        <taxon>Saccharomycotina</taxon>
        <taxon>Dipodascomycetes</taxon>
        <taxon>Dipodascales</taxon>
        <taxon>Dipodascaceae</taxon>
        <taxon>Magnusiomyces</taxon>
    </lineage>
</organism>
<gene>
    <name evidence="14" type="ORF">SAPINGB_P004665</name>
</gene>
<dbReference type="SUPFAM" id="SSF90123">
    <property type="entry name" value="ABC transporter transmembrane region"/>
    <property type="match status" value="2"/>
</dbReference>
<dbReference type="Gene3D" id="3.40.50.300">
    <property type="entry name" value="P-loop containing nucleotide triphosphate hydrolases"/>
    <property type="match status" value="2"/>
</dbReference>
<feature type="transmembrane region" description="Helical" evidence="11">
    <location>
        <begin position="195"/>
        <end position="215"/>
    </location>
</feature>
<keyword evidence="15" id="KW-1185">Reference proteome</keyword>
<keyword evidence="6" id="KW-0067">ATP-binding</keyword>
<feature type="transmembrane region" description="Helical" evidence="11">
    <location>
        <begin position="1297"/>
        <end position="1316"/>
    </location>
</feature>
<dbReference type="Proteomes" id="UP000398389">
    <property type="component" value="Unassembled WGS sequence"/>
</dbReference>
<dbReference type="SUPFAM" id="SSF52540">
    <property type="entry name" value="P-loop containing nucleoside triphosphate hydrolases"/>
    <property type="match status" value="2"/>
</dbReference>
<dbReference type="GO" id="GO:0005524">
    <property type="term" value="F:ATP binding"/>
    <property type="evidence" value="ECO:0007669"/>
    <property type="project" value="UniProtKB-KW"/>
</dbReference>
<evidence type="ECO:0000256" key="8">
    <source>
        <dbReference type="ARBA" id="ARBA00023136"/>
    </source>
</evidence>
<evidence type="ECO:0000259" key="12">
    <source>
        <dbReference type="PROSITE" id="PS50893"/>
    </source>
</evidence>
<feature type="compositionally biased region" description="Acidic residues" evidence="10">
    <location>
        <begin position="1055"/>
        <end position="1064"/>
    </location>
</feature>
<dbReference type="CDD" id="cd18604">
    <property type="entry name" value="ABC_6TM_VMR1_D2_like"/>
    <property type="match status" value="1"/>
</dbReference>
<dbReference type="FunFam" id="3.40.50.300:FF:000825">
    <property type="entry name" value="ABC bile acid transporter"/>
    <property type="match status" value="1"/>
</dbReference>
<dbReference type="CDD" id="cd03369">
    <property type="entry name" value="ABCC_NFT1"/>
    <property type="match status" value="1"/>
</dbReference>
<comment type="subcellular location">
    <subcellularLocation>
        <location evidence="1">Membrane</location>
        <topology evidence="1">Multi-pass membrane protein</topology>
    </subcellularLocation>
</comment>
<evidence type="ECO:0000259" key="13">
    <source>
        <dbReference type="PROSITE" id="PS50929"/>
    </source>
</evidence>
<feature type="domain" description="ABC transmembrane type-1" evidence="13">
    <location>
        <begin position="1160"/>
        <end position="1436"/>
    </location>
</feature>
<feature type="transmembrane region" description="Helical" evidence="11">
    <location>
        <begin position="662"/>
        <end position="688"/>
    </location>
</feature>
<feature type="compositionally biased region" description="Basic and acidic residues" evidence="10">
    <location>
        <begin position="161"/>
        <end position="171"/>
    </location>
</feature>